<dbReference type="PANTHER" id="PTHR43591:SF31">
    <property type="entry name" value="LAEA-LIKE, PUTATIVE (AFU_ORTHOLOGUE AFUA_8G01930)-RELATED"/>
    <property type="match status" value="1"/>
</dbReference>
<dbReference type="AlphaFoldDB" id="A0A1L9SBF7"/>
<organism evidence="2 3">
    <name type="scientific">Penicilliopsis zonata CBS 506.65</name>
    <dbReference type="NCBI Taxonomy" id="1073090"/>
    <lineage>
        <taxon>Eukaryota</taxon>
        <taxon>Fungi</taxon>
        <taxon>Dikarya</taxon>
        <taxon>Ascomycota</taxon>
        <taxon>Pezizomycotina</taxon>
        <taxon>Eurotiomycetes</taxon>
        <taxon>Eurotiomycetidae</taxon>
        <taxon>Eurotiales</taxon>
        <taxon>Aspergillaceae</taxon>
        <taxon>Penicilliopsis</taxon>
    </lineage>
</organism>
<sequence length="361" mass="40554">MSSNTKFTNVNRNPNDTTEIDNTESIANRELVANLEPVSDAPNTVPVVNDFRSEADNASLSSSGTDYTSLQSSVLDYEYENGRRYQNYRRGEYLLPNDEDEQDRMDFLHHIYGMILSGELHVAPIGDVHRVLDIGTGTGIWAMDFADQHPAAEVIGNDLSPIQPGWVPANCVFEVDDFEAEWQYSRPFDYIHGRELAGSIKDINHLAVQAFNNLKPRGYFELQSFAVKQFSDDGSLEKKGPFTIQLAELIKEAGLKFGKPMQDIDTWGEALKSAGFIDIITKVVKAPLTAWPKDEKQKRIGRFLQSHTNQALGSYLPGILTTVLGWAKEEVDLMAAKVRNELADQSIHQYGKVYFIYGKRP</sequence>
<dbReference type="Pfam" id="PF13489">
    <property type="entry name" value="Methyltransf_23"/>
    <property type="match status" value="1"/>
</dbReference>
<evidence type="ECO:0008006" key="4">
    <source>
        <dbReference type="Google" id="ProtNLM"/>
    </source>
</evidence>
<dbReference type="STRING" id="1073090.A0A1L9SBF7"/>
<protein>
    <recommendedName>
        <fullName evidence="4">Methyltransferase domain-containing protein</fullName>
    </recommendedName>
</protein>
<reference evidence="3" key="1">
    <citation type="journal article" date="2017" name="Genome Biol.">
        <title>Comparative genomics reveals high biological diversity and specific adaptations in the industrially and medically important fungal genus Aspergillus.</title>
        <authorList>
            <person name="de Vries R.P."/>
            <person name="Riley R."/>
            <person name="Wiebenga A."/>
            <person name="Aguilar-Osorio G."/>
            <person name="Amillis S."/>
            <person name="Uchima C.A."/>
            <person name="Anderluh G."/>
            <person name="Asadollahi M."/>
            <person name="Askin M."/>
            <person name="Barry K."/>
            <person name="Battaglia E."/>
            <person name="Bayram O."/>
            <person name="Benocci T."/>
            <person name="Braus-Stromeyer S.A."/>
            <person name="Caldana C."/>
            <person name="Canovas D."/>
            <person name="Cerqueira G.C."/>
            <person name="Chen F."/>
            <person name="Chen W."/>
            <person name="Choi C."/>
            <person name="Clum A."/>
            <person name="Dos Santos R.A."/>
            <person name="Damasio A.R."/>
            <person name="Diallinas G."/>
            <person name="Emri T."/>
            <person name="Fekete E."/>
            <person name="Flipphi M."/>
            <person name="Freyberg S."/>
            <person name="Gallo A."/>
            <person name="Gournas C."/>
            <person name="Habgood R."/>
            <person name="Hainaut M."/>
            <person name="Harispe M.L."/>
            <person name="Henrissat B."/>
            <person name="Hilden K.S."/>
            <person name="Hope R."/>
            <person name="Hossain A."/>
            <person name="Karabika E."/>
            <person name="Karaffa L."/>
            <person name="Karanyi Z."/>
            <person name="Krasevec N."/>
            <person name="Kuo A."/>
            <person name="Kusch H."/>
            <person name="LaButti K."/>
            <person name="Lagendijk E.L."/>
            <person name="Lapidus A."/>
            <person name="Levasseur A."/>
            <person name="Lindquist E."/>
            <person name="Lipzen A."/>
            <person name="Logrieco A.F."/>
            <person name="MacCabe A."/>
            <person name="Maekelae M.R."/>
            <person name="Malavazi I."/>
            <person name="Melin P."/>
            <person name="Meyer V."/>
            <person name="Mielnichuk N."/>
            <person name="Miskei M."/>
            <person name="Molnar A.P."/>
            <person name="Mule G."/>
            <person name="Ngan C.Y."/>
            <person name="Orejas M."/>
            <person name="Orosz E."/>
            <person name="Ouedraogo J.P."/>
            <person name="Overkamp K.M."/>
            <person name="Park H.-S."/>
            <person name="Perrone G."/>
            <person name="Piumi F."/>
            <person name="Punt P.J."/>
            <person name="Ram A.F."/>
            <person name="Ramon A."/>
            <person name="Rauscher S."/>
            <person name="Record E."/>
            <person name="Riano-Pachon D.M."/>
            <person name="Robert V."/>
            <person name="Roehrig J."/>
            <person name="Ruller R."/>
            <person name="Salamov A."/>
            <person name="Salih N.S."/>
            <person name="Samson R.A."/>
            <person name="Sandor E."/>
            <person name="Sanguinetti M."/>
            <person name="Schuetze T."/>
            <person name="Sepcic K."/>
            <person name="Shelest E."/>
            <person name="Sherlock G."/>
            <person name="Sophianopoulou V."/>
            <person name="Squina F.M."/>
            <person name="Sun H."/>
            <person name="Susca A."/>
            <person name="Todd R.B."/>
            <person name="Tsang A."/>
            <person name="Unkles S.E."/>
            <person name="van de Wiele N."/>
            <person name="van Rossen-Uffink D."/>
            <person name="Oliveira J.V."/>
            <person name="Vesth T.C."/>
            <person name="Visser J."/>
            <person name="Yu J.-H."/>
            <person name="Zhou M."/>
            <person name="Andersen M.R."/>
            <person name="Archer D.B."/>
            <person name="Baker S.E."/>
            <person name="Benoit I."/>
            <person name="Brakhage A.A."/>
            <person name="Braus G.H."/>
            <person name="Fischer R."/>
            <person name="Frisvad J.C."/>
            <person name="Goldman G.H."/>
            <person name="Houbraken J."/>
            <person name="Oakley B."/>
            <person name="Pocsi I."/>
            <person name="Scazzocchio C."/>
            <person name="Seiboth B."/>
            <person name="vanKuyk P.A."/>
            <person name="Wortman J."/>
            <person name="Dyer P.S."/>
            <person name="Grigoriev I.V."/>
        </authorList>
    </citation>
    <scope>NUCLEOTIDE SEQUENCE [LARGE SCALE GENOMIC DNA]</scope>
    <source>
        <strain evidence="3">CBS 506.65</strain>
    </source>
</reference>
<dbReference type="PANTHER" id="PTHR43591">
    <property type="entry name" value="METHYLTRANSFERASE"/>
    <property type="match status" value="1"/>
</dbReference>
<evidence type="ECO:0000313" key="2">
    <source>
        <dbReference type="EMBL" id="OJJ44488.1"/>
    </source>
</evidence>
<dbReference type="GO" id="GO:0008168">
    <property type="term" value="F:methyltransferase activity"/>
    <property type="evidence" value="ECO:0007669"/>
    <property type="project" value="TreeGrafter"/>
</dbReference>
<dbReference type="RefSeq" id="XP_022578998.1">
    <property type="nucleotide sequence ID" value="XM_022727270.1"/>
</dbReference>
<dbReference type="VEuPathDB" id="FungiDB:ASPZODRAFT_18678"/>
<proteinExistence type="predicted"/>
<dbReference type="OrthoDB" id="2013972at2759"/>
<evidence type="ECO:0000256" key="1">
    <source>
        <dbReference type="SAM" id="MobiDB-lite"/>
    </source>
</evidence>
<dbReference type="Proteomes" id="UP000184188">
    <property type="component" value="Unassembled WGS sequence"/>
</dbReference>
<dbReference type="GeneID" id="34613734"/>
<dbReference type="Gene3D" id="3.40.50.150">
    <property type="entry name" value="Vaccinia Virus protein VP39"/>
    <property type="match status" value="1"/>
</dbReference>
<dbReference type="CDD" id="cd02440">
    <property type="entry name" value="AdoMet_MTases"/>
    <property type="match status" value="1"/>
</dbReference>
<name>A0A1L9SBF7_9EURO</name>
<dbReference type="EMBL" id="KV878348">
    <property type="protein sequence ID" value="OJJ44488.1"/>
    <property type="molecule type" value="Genomic_DNA"/>
</dbReference>
<evidence type="ECO:0000313" key="3">
    <source>
        <dbReference type="Proteomes" id="UP000184188"/>
    </source>
</evidence>
<feature type="region of interest" description="Disordered" evidence="1">
    <location>
        <begin position="1"/>
        <end position="20"/>
    </location>
</feature>
<dbReference type="SUPFAM" id="SSF53335">
    <property type="entry name" value="S-adenosyl-L-methionine-dependent methyltransferases"/>
    <property type="match status" value="1"/>
</dbReference>
<feature type="compositionally biased region" description="Polar residues" evidence="1">
    <location>
        <begin position="1"/>
        <end position="17"/>
    </location>
</feature>
<keyword evidence="3" id="KW-1185">Reference proteome</keyword>
<dbReference type="InterPro" id="IPR029063">
    <property type="entry name" value="SAM-dependent_MTases_sf"/>
</dbReference>
<accession>A0A1L9SBF7</accession>
<gene>
    <name evidence="2" type="ORF">ASPZODRAFT_18678</name>
</gene>